<keyword evidence="4" id="KW-1185">Reference proteome</keyword>
<dbReference type="eggNOG" id="ENOG502SNHU">
    <property type="taxonomic scope" value="Eukaryota"/>
</dbReference>
<dbReference type="Proteomes" id="UP000030689">
    <property type="component" value="Unassembled WGS sequence"/>
</dbReference>
<dbReference type="SUPFAM" id="SSF81383">
    <property type="entry name" value="F-box domain"/>
    <property type="match status" value="1"/>
</dbReference>
<evidence type="ECO:0000256" key="1">
    <source>
        <dbReference type="SAM" id="MobiDB-lite"/>
    </source>
</evidence>
<accession>V4JYE0</accession>
<dbReference type="OMA" id="ESNDEWC"/>
<feature type="region of interest" description="Disordered" evidence="1">
    <location>
        <begin position="407"/>
        <end position="432"/>
    </location>
</feature>
<feature type="non-terminal residue" evidence="3">
    <location>
        <position position="432"/>
    </location>
</feature>
<dbReference type="CDD" id="cd22157">
    <property type="entry name" value="F-box_AtFBW1-like"/>
    <property type="match status" value="1"/>
</dbReference>
<evidence type="ECO:0000313" key="3">
    <source>
        <dbReference type="EMBL" id="ESQ30510.1"/>
    </source>
</evidence>
<dbReference type="EMBL" id="KI517809">
    <property type="protein sequence ID" value="ESQ30510.1"/>
    <property type="molecule type" value="Genomic_DNA"/>
</dbReference>
<dbReference type="Pfam" id="PF08268">
    <property type="entry name" value="FBA_3"/>
    <property type="match status" value="1"/>
</dbReference>
<dbReference type="PANTHER" id="PTHR31111:SF130">
    <property type="entry name" value="F-BOX ASSOCIATED UBIQUITINATION EFFECTOR FAMILY PROTEIN"/>
    <property type="match status" value="1"/>
</dbReference>
<protein>
    <recommendedName>
        <fullName evidence="2">F-box domain-containing protein</fullName>
    </recommendedName>
</protein>
<dbReference type="SMART" id="SM00256">
    <property type="entry name" value="FBOX"/>
    <property type="match status" value="1"/>
</dbReference>
<dbReference type="InterPro" id="IPR001810">
    <property type="entry name" value="F-box_dom"/>
</dbReference>
<gene>
    <name evidence="3" type="ORF">EUTSA_v10012275mg</name>
</gene>
<dbReference type="PANTHER" id="PTHR31111">
    <property type="entry name" value="BNAA05G37150D PROTEIN-RELATED"/>
    <property type="match status" value="1"/>
</dbReference>
<organism evidence="3 4">
    <name type="scientific">Eutrema salsugineum</name>
    <name type="common">Saltwater cress</name>
    <name type="synonym">Sisymbrium salsugineum</name>
    <dbReference type="NCBI Taxonomy" id="72664"/>
    <lineage>
        <taxon>Eukaryota</taxon>
        <taxon>Viridiplantae</taxon>
        <taxon>Streptophyta</taxon>
        <taxon>Embryophyta</taxon>
        <taxon>Tracheophyta</taxon>
        <taxon>Spermatophyta</taxon>
        <taxon>Magnoliopsida</taxon>
        <taxon>eudicotyledons</taxon>
        <taxon>Gunneridae</taxon>
        <taxon>Pentapetalae</taxon>
        <taxon>rosids</taxon>
        <taxon>malvids</taxon>
        <taxon>Brassicales</taxon>
        <taxon>Brassicaceae</taxon>
        <taxon>Eutremeae</taxon>
        <taxon>Eutrema</taxon>
    </lineage>
</organism>
<feature type="domain" description="F-box" evidence="2">
    <location>
        <begin position="11"/>
        <end position="51"/>
    </location>
</feature>
<dbReference type="InterPro" id="IPR036047">
    <property type="entry name" value="F-box-like_dom_sf"/>
</dbReference>
<sequence length="432" mass="50324">MIRGDTNSDSIPIDLVNDIFSRLPVKSIARFCCLSKLWGSMFHSPYFTGLFLTRSSARPQRLLLVLEGESNDEWCFFTSPQPHIPYEKSPSLVVAADFHMKFQGKLLEFYCRASGLFYFRRAYTALERYVTCNPCTGRYLPIPKGRRALWRSFLGFDPVDKQFKVFSISFPNYDEGKENQYRIMTLGTGKDSWRKIRCPLNHVSTLHLPEGICINGVLYYLAQQIPKQAGGECLYVIVCFDVRSEKFRFMYRDSMIYREGATMFNYKGKLGVSTVKRDYYTRTLDVCMWVINDDEKQDSEWPKYFSFCWDDKVVNYFHLELKSKYFSIVGVTATGEIVFSQEIVSTPPFYVFYLNPEKNTIQRVEIQGFGYNQIDNEDCYRRVLVFVDYVEDLKFITMKTTYSAATSISPSEQKRDEPMITSSEAHLQQEDG</sequence>
<dbReference type="Pfam" id="PF00646">
    <property type="entry name" value="F-box"/>
    <property type="match status" value="1"/>
</dbReference>
<evidence type="ECO:0000313" key="4">
    <source>
        <dbReference type="Proteomes" id="UP000030689"/>
    </source>
</evidence>
<dbReference type="KEGG" id="eus:EUTSA_v10012275mg"/>
<proteinExistence type="predicted"/>
<dbReference type="OrthoDB" id="5319261at2759"/>
<dbReference type="AlphaFoldDB" id="V4JYE0"/>
<dbReference type="InterPro" id="IPR017451">
    <property type="entry name" value="F-box-assoc_interact_dom"/>
</dbReference>
<dbReference type="NCBIfam" id="TIGR01640">
    <property type="entry name" value="F_box_assoc_1"/>
    <property type="match status" value="1"/>
</dbReference>
<dbReference type="InterPro" id="IPR013187">
    <property type="entry name" value="F-box-assoc_dom_typ3"/>
</dbReference>
<evidence type="ECO:0000259" key="2">
    <source>
        <dbReference type="SMART" id="SM00256"/>
    </source>
</evidence>
<reference evidence="3 4" key="1">
    <citation type="journal article" date="2013" name="Front. Plant Sci.">
        <title>The Reference Genome of the Halophytic Plant Eutrema salsugineum.</title>
        <authorList>
            <person name="Yang R."/>
            <person name="Jarvis D.E."/>
            <person name="Chen H."/>
            <person name="Beilstein M.A."/>
            <person name="Grimwood J."/>
            <person name="Jenkins J."/>
            <person name="Shu S."/>
            <person name="Prochnik S."/>
            <person name="Xin M."/>
            <person name="Ma C."/>
            <person name="Schmutz J."/>
            <person name="Wing R.A."/>
            <person name="Mitchell-Olds T."/>
            <person name="Schumaker K.S."/>
            <person name="Wang X."/>
        </authorList>
    </citation>
    <scope>NUCLEOTIDE SEQUENCE [LARGE SCALE GENOMIC DNA]</scope>
</reference>
<name>V4JYE0_EUTSA</name>
<dbReference type="Gramene" id="ESQ30510">
    <property type="protein sequence ID" value="ESQ30510"/>
    <property type="gene ID" value="EUTSA_v10012275mg"/>
</dbReference>